<keyword evidence="2" id="KW-1185">Reference proteome</keyword>
<name>A0A5C7GR94_9ROSI</name>
<dbReference type="EMBL" id="VAHF01000013">
    <property type="protein sequence ID" value="TXG47208.1"/>
    <property type="molecule type" value="Genomic_DNA"/>
</dbReference>
<reference evidence="2" key="1">
    <citation type="journal article" date="2019" name="Gigascience">
        <title>De novo genome assembly of the endangered Acer yangbiense, a plant species with extremely small populations endemic to Yunnan Province, China.</title>
        <authorList>
            <person name="Yang J."/>
            <person name="Wariss H.M."/>
            <person name="Tao L."/>
            <person name="Zhang R."/>
            <person name="Yun Q."/>
            <person name="Hollingsworth P."/>
            <person name="Dao Z."/>
            <person name="Luo G."/>
            <person name="Guo H."/>
            <person name="Ma Y."/>
            <person name="Sun W."/>
        </authorList>
    </citation>
    <scope>NUCLEOTIDE SEQUENCE [LARGE SCALE GENOMIC DNA]</scope>
    <source>
        <strain evidence="2">cv. Malutang</strain>
    </source>
</reference>
<dbReference type="OrthoDB" id="911161at2759"/>
<dbReference type="PANTHER" id="PTHR36264">
    <property type="entry name" value="SET DOMAIN-CONTAINING PROTEIN"/>
    <property type="match status" value="1"/>
</dbReference>
<sequence>MYTTMKKTFFYEFFPTKAVEEAAKARGVPYRVTRTLIQIRDITPPPKFDPNNPWMIRKSVSTGEVMNGKLMLTHQATFEYIFRYWSMEICKHVIAGHKSYVIILDYTDDDNPKRLQGESVFFEGGGNDTYFLGWMDLVRSRDVCPGDEIGLFCDKSTGMFGFKLLHKSANPVQVD</sequence>
<dbReference type="AlphaFoldDB" id="A0A5C7GR94"/>
<dbReference type="Proteomes" id="UP000323000">
    <property type="component" value="Chromosome 13"/>
</dbReference>
<evidence type="ECO:0000313" key="1">
    <source>
        <dbReference type="EMBL" id="TXG47208.1"/>
    </source>
</evidence>
<accession>A0A5C7GR94</accession>
<gene>
    <name evidence="1" type="ORF">EZV62_026502</name>
</gene>
<evidence type="ECO:0008006" key="3">
    <source>
        <dbReference type="Google" id="ProtNLM"/>
    </source>
</evidence>
<organism evidence="1 2">
    <name type="scientific">Acer yangbiense</name>
    <dbReference type="NCBI Taxonomy" id="1000413"/>
    <lineage>
        <taxon>Eukaryota</taxon>
        <taxon>Viridiplantae</taxon>
        <taxon>Streptophyta</taxon>
        <taxon>Embryophyta</taxon>
        <taxon>Tracheophyta</taxon>
        <taxon>Spermatophyta</taxon>
        <taxon>Magnoliopsida</taxon>
        <taxon>eudicotyledons</taxon>
        <taxon>Gunneridae</taxon>
        <taxon>Pentapetalae</taxon>
        <taxon>rosids</taxon>
        <taxon>malvids</taxon>
        <taxon>Sapindales</taxon>
        <taxon>Sapindaceae</taxon>
        <taxon>Hippocastanoideae</taxon>
        <taxon>Acereae</taxon>
        <taxon>Acer</taxon>
    </lineage>
</organism>
<evidence type="ECO:0000313" key="2">
    <source>
        <dbReference type="Proteomes" id="UP000323000"/>
    </source>
</evidence>
<dbReference type="PANTHER" id="PTHR36264:SF5">
    <property type="entry name" value="SET DOMAIN-CONTAINING PROTEIN"/>
    <property type="match status" value="1"/>
</dbReference>
<comment type="caution">
    <text evidence="1">The sequence shown here is derived from an EMBL/GenBank/DDBJ whole genome shotgun (WGS) entry which is preliminary data.</text>
</comment>
<protein>
    <recommendedName>
        <fullName evidence="3">TF-B3 domain-containing protein</fullName>
    </recommendedName>
</protein>
<proteinExistence type="predicted"/>